<evidence type="ECO:0000313" key="1">
    <source>
        <dbReference type="EMBL" id="QJA64451.1"/>
    </source>
</evidence>
<gene>
    <name evidence="2" type="ORF">MM415A01781_0016</name>
    <name evidence="1" type="ORF">MM415B00496_0009</name>
</gene>
<proteinExistence type="predicted"/>
<accession>A0A6M3JZS0</accession>
<dbReference type="AlphaFoldDB" id="A0A6M3JZS0"/>
<evidence type="ECO:0000313" key="2">
    <source>
        <dbReference type="EMBL" id="QJA75429.1"/>
    </source>
</evidence>
<organism evidence="2">
    <name type="scientific">viral metagenome</name>
    <dbReference type="NCBI Taxonomy" id="1070528"/>
    <lineage>
        <taxon>unclassified sequences</taxon>
        <taxon>metagenomes</taxon>
        <taxon>organismal metagenomes</taxon>
    </lineage>
</organism>
<dbReference type="EMBL" id="MT142163">
    <property type="protein sequence ID" value="QJA75429.1"/>
    <property type="molecule type" value="Genomic_DNA"/>
</dbReference>
<sequence>METNITEESWMGKLIRKYEDIEIDKLDKANEIICDALDKITSLDEQLLKPFLGENIGKNN</sequence>
<protein>
    <submittedName>
        <fullName evidence="2">Uncharacterized protein</fullName>
    </submittedName>
</protein>
<reference evidence="2" key="1">
    <citation type="submission" date="2020-03" db="EMBL/GenBank/DDBJ databases">
        <title>The deep terrestrial virosphere.</title>
        <authorList>
            <person name="Holmfeldt K."/>
            <person name="Nilsson E."/>
            <person name="Simone D."/>
            <person name="Lopez-Fernandez M."/>
            <person name="Wu X."/>
            <person name="de Brujin I."/>
            <person name="Lundin D."/>
            <person name="Andersson A."/>
            <person name="Bertilsson S."/>
            <person name="Dopson M."/>
        </authorList>
    </citation>
    <scope>NUCLEOTIDE SEQUENCE</scope>
    <source>
        <strain evidence="2">MM415A01781</strain>
        <strain evidence="1">MM415B00496</strain>
    </source>
</reference>
<name>A0A6M3JZS0_9ZZZZ</name>
<dbReference type="EMBL" id="MT141520">
    <property type="protein sequence ID" value="QJA64451.1"/>
    <property type="molecule type" value="Genomic_DNA"/>
</dbReference>